<dbReference type="EMBL" id="BJCD01000059">
    <property type="protein sequence ID" value="GDZ95490.1"/>
    <property type="molecule type" value="Genomic_DNA"/>
</dbReference>
<evidence type="ECO:0000313" key="3">
    <source>
        <dbReference type="Proteomes" id="UP000299794"/>
    </source>
</evidence>
<evidence type="ECO:0000256" key="1">
    <source>
        <dbReference type="SAM" id="Phobius"/>
    </source>
</evidence>
<protein>
    <submittedName>
        <fullName evidence="2">Cache domain protein</fullName>
    </submittedName>
</protein>
<feature type="transmembrane region" description="Helical" evidence="1">
    <location>
        <begin position="37"/>
        <end position="59"/>
    </location>
</feature>
<dbReference type="AlphaFoldDB" id="A0A4P5ZH37"/>
<accession>A0A4P5ZH37</accession>
<reference evidence="3" key="1">
    <citation type="submission" date="2019-02" db="EMBL/GenBank/DDBJ databases">
        <title>Draft genome sequence of Planktothrix agardhii NIES-905.</title>
        <authorList>
            <person name="Yamaguchi H."/>
            <person name="Suzuki S."/>
            <person name="Kawachi M."/>
        </authorList>
    </citation>
    <scope>NUCLEOTIDE SEQUENCE [LARGE SCALE GENOMIC DNA]</scope>
    <source>
        <strain evidence="3">CCAP 1459/11A</strain>
    </source>
</reference>
<organism evidence="2 3">
    <name type="scientific">Planktothrix agardhii CCAP 1459/11A</name>
    <dbReference type="NCBI Taxonomy" id="282420"/>
    <lineage>
        <taxon>Bacteria</taxon>
        <taxon>Bacillati</taxon>
        <taxon>Cyanobacteriota</taxon>
        <taxon>Cyanophyceae</taxon>
        <taxon>Oscillatoriophycideae</taxon>
        <taxon>Oscillatoriales</taxon>
        <taxon>Microcoleaceae</taxon>
        <taxon>Planktothrix</taxon>
    </lineage>
</organism>
<proteinExistence type="predicted"/>
<name>A0A4P5ZH37_PLAAG</name>
<gene>
    <name evidence="2" type="ORF">PA905_37900</name>
</gene>
<comment type="caution">
    <text evidence="2">The sequence shown here is derived from an EMBL/GenBank/DDBJ whole genome shotgun (WGS) entry which is preliminary data.</text>
</comment>
<dbReference type="Proteomes" id="UP000299794">
    <property type="component" value="Unassembled WGS sequence"/>
</dbReference>
<sequence length="126" mass="14324">MQTETKVSLRSQEKTKIFMVNPRPKTAKKTRQIPLRLLLIVPFVLQIVGAVGLVGYLSYRSGQKAVEDMAKPLMVEIGDPDVQVVIELIKEIPDPEIPLIQFLTKAVRKFQFEQIIDLIDPLINDQ</sequence>
<keyword evidence="1" id="KW-0812">Transmembrane</keyword>
<keyword evidence="1" id="KW-1133">Transmembrane helix</keyword>
<keyword evidence="1" id="KW-0472">Membrane</keyword>
<dbReference type="RefSeq" id="WP_026787629.1">
    <property type="nucleotide sequence ID" value="NZ_BJCD01000059.1"/>
</dbReference>
<evidence type="ECO:0000313" key="2">
    <source>
        <dbReference type="EMBL" id="GDZ95490.1"/>
    </source>
</evidence>